<comment type="caution">
    <text evidence="1">The sequence shown here is derived from an EMBL/GenBank/DDBJ whole genome shotgun (WGS) entry which is preliminary data.</text>
</comment>
<accession>A0ACB6QJU7</accession>
<keyword evidence="2" id="KW-1185">Reference proteome</keyword>
<sequence>MNAGIQNEESRRPSSGSMRRDVERARRRSSIRMNLNLNDPTLPAPGELQRSPSTRTRNPNPWPASPHHERAPSLGELHQELEYEQEGQVNRLLNMIRQQQAQIDSLQNTHRTTSAVVDDSTPTSERSLSLPQSTQPSQPNISQMPGNINQPRSRSPLGTGTYNNLSRHSSMADRSRGSSHTGSPALRPISGGPHDSNEWLPGSATGTARDESAFYQAETQMLTRENQMLKLRIRELERQLSELNPTSPITHSPVTASLLHSSPPLSRRGTHVNSETTEFPPGNLG</sequence>
<dbReference type="Proteomes" id="UP000799755">
    <property type="component" value="Unassembled WGS sequence"/>
</dbReference>
<gene>
    <name evidence="1" type="ORF">BDR25DRAFT_234989</name>
</gene>
<proteinExistence type="predicted"/>
<evidence type="ECO:0000313" key="2">
    <source>
        <dbReference type="Proteomes" id="UP000799755"/>
    </source>
</evidence>
<evidence type="ECO:0000313" key="1">
    <source>
        <dbReference type="EMBL" id="KAF2467284.1"/>
    </source>
</evidence>
<dbReference type="EMBL" id="MU003521">
    <property type="protein sequence ID" value="KAF2467284.1"/>
    <property type="molecule type" value="Genomic_DNA"/>
</dbReference>
<organism evidence="1 2">
    <name type="scientific">Lindgomyces ingoldianus</name>
    <dbReference type="NCBI Taxonomy" id="673940"/>
    <lineage>
        <taxon>Eukaryota</taxon>
        <taxon>Fungi</taxon>
        <taxon>Dikarya</taxon>
        <taxon>Ascomycota</taxon>
        <taxon>Pezizomycotina</taxon>
        <taxon>Dothideomycetes</taxon>
        <taxon>Pleosporomycetidae</taxon>
        <taxon>Pleosporales</taxon>
        <taxon>Lindgomycetaceae</taxon>
        <taxon>Lindgomyces</taxon>
    </lineage>
</organism>
<reference evidence="1" key="1">
    <citation type="journal article" date="2020" name="Stud. Mycol.">
        <title>101 Dothideomycetes genomes: a test case for predicting lifestyles and emergence of pathogens.</title>
        <authorList>
            <person name="Haridas S."/>
            <person name="Albert R."/>
            <person name="Binder M."/>
            <person name="Bloem J."/>
            <person name="Labutti K."/>
            <person name="Salamov A."/>
            <person name="Andreopoulos B."/>
            <person name="Baker S."/>
            <person name="Barry K."/>
            <person name="Bills G."/>
            <person name="Bluhm B."/>
            <person name="Cannon C."/>
            <person name="Castanera R."/>
            <person name="Culley D."/>
            <person name="Daum C."/>
            <person name="Ezra D."/>
            <person name="Gonzalez J."/>
            <person name="Henrissat B."/>
            <person name="Kuo A."/>
            <person name="Liang C."/>
            <person name="Lipzen A."/>
            <person name="Lutzoni F."/>
            <person name="Magnuson J."/>
            <person name="Mondo S."/>
            <person name="Nolan M."/>
            <person name="Ohm R."/>
            <person name="Pangilinan J."/>
            <person name="Park H.-J."/>
            <person name="Ramirez L."/>
            <person name="Alfaro M."/>
            <person name="Sun H."/>
            <person name="Tritt A."/>
            <person name="Yoshinaga Y."/>
            <person name="Zwiers L.-H."/>
            <person name="Turgeon B."/>
            <person name="Goodwin S."/>
            <person name="Spatafora J."/>
            <person name="Crous P."/>
            <person name="Grigoriev I."/>
        </authorList>
    </citation>
    <scope>NUCLEOTIDE SEQUENCE</scope>
    <source>
        <strain evidence="1">ATCC 200398</strain>
    </source>
</reference>
<name>A0ACB6QJU7_9PLEO</name>
<protein>
    <submittedName>
        <fullName evidence="1">Uncharacterized protein</fullName>
    </submittedName>
</protein>